<dbReference type="Gene3D" id="1.10.1300.10">
    <property type="entry name" value="3'5'-cyclic nucleotide phosphodiesterase, catalytic domain"/>
    <property type="match status" value="1"/>
</dbReference>
<dbReference type="GO" id="GO:0004114">
    <property type="term" value="F:3',5'-cyclic-nucleotide phosphodiesterase activity"/>
    <property type="evidence" value="ECO:0007669"/>
    <property type="project" value="InterPro"/>
</dbReference>
<dbReference type="Pfam" id="PF00233">
    <property type="entry name" value="PDEase_I"/>
    <property type="match status" value="1"/>
</dbReference>
<name>A0A699ZPW8_HAELA</name>
<evidence type="ECO:0000256" key="1">
    <source>
        <dbReference type="ARBA" id="ARBA00022723"/>
    </source>
</evidence>
<proteinExistence type="predicted"/>
<dbReference type="SUPFAM" id="SSF109604">
    <property type="entry name" value="HD-domain/PDEase-like"/>
    <property type="match status" value="1"/>
</dbReference>
<feature type="transmembrane region" description="Helical" evidence="3">
    <location>
        <begin position="116"/>
        <end position="137"/>
    </location>
</feature>
<keyword evidence="3" id="KW-0812">Transmembrane</keyword>
<dbReference type="AlphaFoldDB" id="A0A699ZPW8"/>
<gene>
    <name evidence="5" type="ORF">HaLaN_22573</name>
</gene>
<keyword evidence="3" id="KW-0472">Membrane</keyword>
<dbReference type="PROSITE" id="PS51845">
    <property type="entry name" value="PDEASE_I_2"/>
    <property type="match status" value="1"/>
</dbReference>
<evidence type="ECO:0000256" key="2">
    <source>
        <dbReference type="ARBA" id="ARBA00022801"/>
    </source>
</evidence>
<dbReference type="InterPro" id="IPR036971">
    <property type="entry name" value="PDEase_catalytic_dom_sf"/>
</dbReference>
<reference evidence="5 6" key="1">
    <citation type="submission" date="2020-02" db="EMBL/GenBank/DDBJ databases">
        <title>Draft genome sequence of Haematococcus lacustris strain NIES-144.</title>
        <authorList>
            <person name="Morimoto D."/>
            <person name="Nakagawa S."/>
            <person name="Yoshida T."/>
            <person name="Sawayama S."/>
        </authorList>
    </citation>
    <scope>NUCLEOTIDE SEQUENCE [LARGE SCALE GENOMIC DNA]</scope>
    <source>
        <strain evidence="5 6">NIES-144</strain>
    </source>
</reference>
<accession>A0A699ZPW8</accession>
<dbReference type="InterPro" id="IPR002073">
    <property type="entry name" value="PDEase_catalytic_dom"/>
</dbReference>
<dbReference type="GO" id="GO:0007165">
    <property type="term" value="P:signal transduction"/>
    <property type="evidence" value="ECO:0007669"/>
    <property type="project" value="InterPro"/>
</dbReference>
<dbReference type="PANTHER" id="PTHR11347">
    <property type="entry name" value="CYCLIC NUCLEOTIDE PHOSPHODIESTERASE"/>
    <property type="match status" value="1"/>
</dbReference>
<feature type="domain" description="PDEase" evidence="4">
    <location>
        <begin position="1"/>
        <end position="95"/>
    </location>
</feature>
<keyword evidence="1" id="KW-0479">Metal-binding</keyword>
<keyword evidence="3" id="KW-1133">Transmembrane helix</keyword>
<evidence type="ECO:0000256" key="3">
    <source>
        <dbReference type="SAM" id="Phobius"/>
    </source>
</evidence>
<keyword evidence="6" id="KW-1185">Reference proteome</keyword>
<evidence type="ECO:0000313" key="5">
    <source>
        <dbReference type="EMBL" id="GFH24723.1"/>
    </source>
</evidence>
<evidence type="ECO:0000313" key="6">
    <source>
        <dbReference type="Proteomes" id="UP000485058"/>
    </source>
</evidence>
<evidence type="ECO:0000259" key="4">
    <source>
        <dbReference type="PROSITE" id="PS51845"/>
    </source>
</evidence>
<feature type="non-terminal residue" evidence="5">
    <location>
        <position position="1"/>
    </location>
</feature>
<dbReference type="GO" id="GO:0046872">
    <property type="term" value="F:metal ion binding"/>
    <property type="evidence" value="ECO:0007669"/>
    <property type="project" value="UniProtKB-KW"/>
</dbReference>
<dbReference type="Proteomes" id="UP000485058">
    <property type="component" value="Unassembled WGS sequence"/>
</dbReference>
<sequence length="378" mass="40468">DLGHLAAPLPVHLAWVSRLEAEFFAQGDAERAQGLTISPLCDRTKQGITKSQVGFFDFVALPLFTNFTARFTAAKPLLRGVMANYLHWQAQAAAVAVAEPQAPTGATATAVRAGPYILAIPLLLFALMVALGIWATIAGAAGDAAAARVAANSQLNVVCASLELTFAQSVVPVRSLANLVQQVPDYDTVIKMWSTWVPTFYSWVRGNELADRGSSLTLMPAGRVTAVYPPSAANNTVMGLDILLPGPFIASGTKLLAVTVPIMMRNVNANETWGIPWGGDLLDKCPECYNNATRTKWWGFAALSLSLDSALEDSAGTKLVSLLDGLHYRLSAPTLASAAEDRAYSTLYESTDKPMASDSLCRDVLVLEDKVMIVIVWL</sequence>
<dbReference type="EMBL" id="BLLF01002616">
    <property type="protein sequence ID" value="GFH24723.1"/>
    <property type="molecule type" value="Genomic_DNA"/>
</dbReference>
<organism evidence="5 6">
    <name type="scientific">Haematococcus lacustris</name>
    <name type="common">Green alga</name>
    <name type="synonym">Haematococcus pluvialis</name>
    <dbReference type="NCBI Taxonomy" id="44745"/>
    <lineage>
        <taxon>Eukaryota</taxon>
        <taxon>Viridiplantae</taxon>
        <taxon>Chlorophyta</taxon>
        <taxon>core chlorophytes</taxon>
        <taxon>Chlorophyceae</taxon>
        <taxon>CS clade</taxon>
        <taxon>Chlamydomonadales</taxon>
        <taxon>Haematococcaceae</taxon>
        <taxon>Haematococcus</taxon>
    </lineage>
</organism>
<keyword evidence="2" id="KW-0378">Hydrolase</keyword>
<comment type="caution">
    <text evidence="5">The sequence shown here is derived from an EMBL/GenBank/DDBJ whole genome shotgun (WGS) entry which is preliminary data.</text>
</comment>
<protein>
    <submittedName>
        <fullName evidence="5">Calcium/calmodulin-dependent 3',5'-cyclic nucleotide phosphodiesterase 1B</fullName>
    </submittedName>
</protein>